<feature type="compositionally biased region" description="Low complexity" evidence="1">
    <location>
        <begin position="142"/>
        <end position="153"/>
    </location>
</feature>
<protein>
    <submittedName>
        <fullName evidence="3">Uncharacterized protein</fullName>
    </submittedName>
</protein>
<evidence type="ECO:0000313" key="4">
    <source>
        <dbReference type="Proteomes" id="UP001321760"/>
    </source>
</evidence>
<dbReference type="EMBL" id="MU865936">
    <property type="protein sequence ID" value="KAK4449543.1"/>
    <property type="molecule type" value="Genomic_DNA"/>
</dbReference>
<keyword evidence="4" id="KW-1185">Reference proteome</keyword>
<feature type="region of interest" description="Disordered" evidence="1">
    <location>
        <begin position="142"/>
        <end position="167"/>
    </location>
</feature>
<accession>A0AAV9GLW5</accession>
<feature type="chain" id="PRO_5043474246" evidence="2">
    <location>
        <begin position="24"/>
        <end position="167"/>
    </location>
</feature>
<name>A0AAV9GLW5_9PEZI</name>
<proteinExistence type="predicted"/>
<gene>
    <name evidence="3" type="ORF">QBC34DRAFT_404322</name>
</gene>
<feature type="non-terminal residue" evidence="3">
    <location>
        <position position="167"/>
    </location>
</feature>
<reference evidence="3" key="1">
    <citation type="journal article" date="2023" name="Mol. Phylogenet. Evol.">
        <title>Genome-scale phylogeny and comparative genomics of the fungal order Sordariales.</title>
        <authorList>
            <person name="Hensen N."/>
            <person name="Bonometti L."/>
            <person name="Westerberg I."/>
            <person name="Brannstrom I.O."/>
            <person name="Guillou S."/>
            <person name="Cros-Aarteil S."/>
            <person name="Calhoun S."/>
            <person name="Haridas S."/>
            <person name="Kuo A."/>
            <person name="Mondo S."/>
            <person name="Pangilinan J."/>
            <person name="Riley R."/>
            <person name="LaButti K."/>
            <person name="Andreopoulos B."/>
            <person name="Lipzen A."/>
            <person name="Chen C."/>
            <person name="Yan M."/>
            <person name="Daum C."/>
            <person name="Ng V."/>
            <person name="Clum A."/>
            <person name="Steindorff A."/>
            <person name="Ohm R.A."/>
            <person name="Martin F."/>
            <person name="Silar P."/>
            <person name="Natvig D.O."/>
            <person name="Lalanne C."/>
            <person name="Gautier V."/>
            <person name="Ament-Velasquez S.L."/>
            <person name="Kruys A."/>
            <person name="Hutchinson M.I."/>
            <person name="Powell A.J."/>
            <person name="Barry K."/>
            <person name="Miller A.N."/>
            <person name="Grigoriev I.V."/>
            <person name="Debuchy R."/>
            <person name="Gladieux P."/>
            <person name="Hiltunen Thoren M."/>
            <person name="Johannesson H."/>
        </authorList>
    </citation>
    <scope>NUCLEOTIDE SEQUENCE</scope>
    <source>
        <strain evidence="3">PSN243</strain>
    </source>
</reference>
<dbReference type="Proteomes" id="UP001321760">
    <property type="component" value="Unassembled WGS sequence"/>
</dbReference>
<dbReference type="AlphaFoldDB" id="A0AAV9GLW5"/>
<sequence>MATHRMFPAIVLMVVLLLQGATSQDPASLSNSLPACPTCYTSTIYIPPPCAPWHTCTGSSTPPPTGCTRTIDLRPTTFTIPGLNPACPVTPTSTGALGCPTQRACYEHLCSTVTLGPPGDDAEVTEPPMECVATTTYAIPTPTTPSISFDTTRTPPPFPSFPPDEED</sequence>
<feature type="signal peptide" evidence="2">
    <location>
        <begin position="1"/>
        <end position="23"/>
    </location>
</feature>
<organism evidence="3 4">
    <name type="scientific">Podospora aff. communis PSN243</name>
    <dbReference type="NCBI Taxonomy" id="3040156"/>
    <lineage>
        <taxon>Eukaryota</taxon>
        <taxon>Fungi</taxon>
        <taxon>Dikarya</taxon>
        <taxon>Ascomycota</taxon>
        <taxon>Pezizomycotina</taxon>
        <taxon>Sordariomycetes</taxon>
        <taxon>Sordariomycetidae</taxon>
        <taxon>Sordariales</taxon>
        <taxon>Podosporaceae</taxon>
        <taxon>Podospora</taxon>
    </lineage>
</organism>
<reference evidence="3" key="2">
    <citation type="submission" date="2023-05" db="EMBL/GenBank/DDBJ databases">
        <authorList>
            <consortium name="Lawrence Berkeley National Laboratory"/>
            <person name="Steindorff A."/>
            <person name="Hensen N."/>
            <person name="Bonometti L."/>
            <person name="Westerberg I."/>
            <person name="Brannstrom I.O."/>
            <person name="Guillou S."/>
            <person name="Cros-Aarteil S."/>
            <person name="Calhoun S."/>
            <person name="Haridas S."/>
            <person name="Kuo A."/>
            <person name="Mondo S."/>
            <person name="Pangilinan J."/>
            <person name="Riley R."/>
            <person name="Labutti K."/>
            <person name="Andreopoulos B."/>
            <person name="Lipzen A."/>
            <person name="Chen C."/>
            <person name="Yanf M."/>
            <person name="Daum C."/>
            <person name="Ng V."/>
            <person name="Clum A."/>
            <person name="Ohm R."/>
            <person name="Martin F."/>
            <person name="Silar P."/>
            <person name="Natvig D."/>
            <person name="Lalanne C."/>
            <person name="Gautier V."/>
            <person name="Ament-Velasquez S.L."/>
            <person name="Kruys A."/>
            <person name="Hutchinson M.I."/>
            <person name="Powell A.J."/>
            <person name="Barry K."/>
            <person name="Miller A.N."/>
            <person name="Grigoriev I.V."/>
            <person name="Debuchy R."/>
            <person name="Gladieux P."/>
            <person name="Thoren M.H."/>
            <person name="Johannesson H."/>
        </authorList>
    </citation>
    <scope>NUCLEOTIDE SEQUENCE</scope>
    <source>
        <strain evidence="3">PSN243</strain>
    </source>
</reference>
<evidence type="ECO:0000313" key="3">
    <source>
        <dbReference type="EMBL" id="KAK4449543.1"/>
    </source>
</evidence>
<feature type="compositionally biased region" description="Pro residues" evidence="1">
    <location>
        <begin position="154"/>
        <end position="167"/>
    </location>
</feature>
<keyword evidence="2" id="KW-0732">Signal</keyword>
<evidence type="ECO:0000256" key="1">
    <source>
        <dbReference type="SAM" id="MobiDB-lite"/>
    </source>
</evidence>
<evidence type="ECO:0000256" key="2">
    <source>
        <dbReference type="SAM" id="SignalP"/>
    </source>
</evidence>
<comment type="caution">
    <text evidence="3">The sequence shown here is derived from an EMBL/GenBank/DDBJ whole genome shotgun (WGS) entry which is preliminary data.</text>
</comment>